<dbReference type="AlphaFoldDB" id="A0AAN3ABY9"/>
<gene>
    <name evidence="2" type="ORF">BACOVA_00855</name>
</gene>
<evidence type="ECO:0000313" key="3">
    <source>
        <dbReference type="Proteomes" id="UP000005475"/>
    </source>
</evidence>
<keyword evidence="1" id="KW-0472">Membrane</keyword>
<accession>A0AAN3ABY9</accession>
<comment type="caution">
    <text evidence="2">The sequence shown here is derived from an EMBL/GenBank/DDBJ whole genome shotgun (WGS) entry which is preliminary data.</text>
</comment>
<sequence length="49" mass="6002">MKPFRDNFFEKFIFAYLFGSHIQTDILLRLFFRCDIRKRNITSISVRSI</sequence>
<keyword evidence="1" id="KW-0812">Transmembrane</keyword>
<name>A0AAN3ABY9_BACO1</name>
<reference evidence="3" key="2">
    <citation type="submission" date="2007-04" db="EMBL/GenBank/DDBJ databases">
        <title>Draft genome sequence of Bacteroides ovatus (ATCC 8483).</title>
        <authorList>
            <person name="Sudarsanam P."/>
            <person name="Ley R."/>
            <person name="Guruge J."/>
            <person name="Turnbaugh P.J."/>
            <person name="Mahowald M."/>
            <person name="Liep D."/>
            <person name="Gordon J."/>
        </authorList>
    </citation>
    <scope>NUCLEOTIDE SEQUENCE [LARGE SCALE GENOMIC DNA]</scope>
    <source>
        <strain evidence="3">ATCC 8483 / DSM 1896 / JCM 5824 / BCRC 10623 / CCUG 4943 / NCTC 11153</strain>
    </source>
</reference>
<dbReference type="Proteomes" id="UP000005475">
    <property type="component" value="Unassembled WGS sequence"/>
</dbReference>
<dbReference type="EMBL" id="AAXF02000038">
    <property type="protein sequence ID" value="EDO13502.1"/>
    <property type="molecule type" value="Genomic_DNA"/>
</dbReference>
<feature type="transmembrane region" description="Helical" evidence="1">
    <location>
        <begin position="12"/>
        <end position="32"/>
    </location>
</feature>
<proteinExistence type="predicted"/>
<evidence type="ECO:0000313" key="2">
    <source>
        <dbReference type="EMBL" id="EDO13502.1"/>
    </source>
</evidence>
<protein>
    <submittedName>
        <fullName evidence="2">Uncharacterized protein</fullName>
    </submittedName>
</protein>
<keyword evidence="1" id="KW-1133">Transmembrane helix</keyword>
<reference evidence="2 3" key="1">
    <citation type="submission" date="2007-03" db="EMBL/GenBank/DDBJ databases">
        <authorList>
            <person name="Fulton L."/>
            <person name="Clifton S."/>
            <person name="Fulton B."/>
            <person name="Xu J."/>
            <person name="Minx P."/>
            <person name="Pepin K.H."/>
            <person name="Johnson M."/>
            <person name="Thiruvilangam P."/>
            <person name="Bhonagiri V."/>
            <person name="Nash W.E."/>
            <person name="Mardis E.R."/>
            <person name="Wilson R.K."/>
        </authorList>
    </citation>
    <scope>NUCLEOTIDE SEQUENCE [LARGE SCALE GENOMIC DNA]</scope>
    <source>
        <strain evidence="3">ATCC 8483 / DSM 1896 / JCM 5824 / BCRC 10623 / CCUG 4943 / NCTC 11153</strain>
    </source>
</reference>
<evidence type="ECO:0000256" key="1">
    <source>
        <dbReference type="SAM" id="Phobius"/>
    </source>
</evidence>
<organism evidence="2 3">
    <name type="scientific">Bacteroides ovatus (strain ATCC 8483 / DSM 1896 / JCM 5824 / BCRC 10623 / CCUG 4943 / NCTC 11153)</name>
    <dbReference type="NCBI Taxonomy" id="411476"/>
    <lineage>
        <taxon>Bacteria</taxon>
        <taxon>Pseudomonadati</taxon>
        <taxon>Bacteroidota</taxon>
        <taxon>Bacteroidia</taxon>
        <taxon>Bacteroidales</taxon>
        <taxon>Bacteroidaceae</taxon>
        <taxon>Bacteroides</taxon>
    </lineage>
</organism>